<evidence type="ECO:0000256" key="4">
    <source>
        <dbReference type="ARBA" id="ARBA00022692"/>
    </source>
</evidence>
<evidence type="ECO:0000313" key="10">
    <source>
        <dbReference type="EMBL" id="MFN2975644.1"/>
    </source>
</evidence>
<feature type="transmembrane region" description="Helical" evidence="8">
    <location>
        <begin position="116"/>
        <end position="139"/>
    </location>
</feature>
<dbReference type="InterPro" id="IPR014346">
    <property type="entry name" value="Prenyl_protease-related"/>
</dbReference>
<evidence type="ECO:0000256" key="7">
    <source>
        <dbReference type="ARBA" id="ARBA00023136"/>
    </source>
</evidence>
<feature type="transmembrane region" description="Helical" evidence="8">
    <location>
        <begin position="484"/>
        <end position="505"/>
    </location>
</feature>
<evidence type="ECO:0000256" key="1">
    <source>
        <dbReference type="ARBA" id="ARBA00004651"/>
    </source>
</evidence>
<gene>
    <name evidence="10" type="primary">xrtE</name>
    <name evidence="10" type="ORF">ACK2TP_07700</name>
</gene>
<evidence type="ECO:0000256" key="2">
    <source>
        <dbReference type="ARBA" id="ARBA00022475"/>
    </source>
</evidence>
<name>A0ABW9KIT3_9BACT</name>
<feature type="transmembrane region" description="Helical" evidence="8">
    <location>
        <begin position="325"/>
        <end position="344"/>
    </location>
</feature>
<keyword evidence="6 8" id="KW-1133">Transmembrane helix</keyword>
<evidence type="ECO:0000256" key="5">
    <source>
        <dbReference type="ARBA" id="ARBA00022801"/>
    </source>
</evidence>
<dbReference type="GO" id="GO:0016787">
    <property type="term" value="F:hydrolase activity"/>
    <property type="evidence" value="ECO:0007669"/>
    <property type="project" value="UniProtKB-KW"/>
</dbReference>
<reference evidence="10 11" key="1">
    <citation type="submission" date="2024-12" db="EMBL/GenBank/DDBJ databases">
        <authorList>
            <person name="Lee Y."/>
        </authorList>
    </citation>
    <scope>NUCLEOTIDE SEQUENCE [LARGE SCALE GENOMIC DNA]</scope>
    <source>
        <strain evidence="10 11">03SUJ4</strain>
    </source>
</reference>
<feature type="transmembrane region" description="Helical" evidence="8">
    <location>
        <begin position="258"/>
        <end position="278"/>
    </location>
</feature>
<dbReference type="NCBIfam" id="TIGR03008">
    <property type="entry name" value="pepcterm_CAAX"/>
    <property type="match status" value="1"/>
</dbReference>
<feature type="transmembrane region" description="Helical" evidence="8">
    <location>
        <begin position="81"/>
        <end position="104"/>
    </location>
</feature>
<accession>A0ABW9KIT3</accession>
<keyword evidence="4 8" id="KW-0812">Transmembrane</keyword>
<comment type="subcellular location">
    <subcellularLocation>
        <location evidence="1">Cell membrane</location>
        <topology evidence="1">Multi-pass membrane protein</topology>
    </subcellularLocation>
</comment>
<evidence type="ECO:0000256" key="6">
    <source>
        <dbReference type="ARBA" id="ARBA00022989"/>
    </source>
</evidence>
<keyword evidence="3" id="KW-0645">Protease</keyword>
<feature type="domain" description="CAAX prenyl protease 2/Lysostaphin resistance protein A-like" evidence="9">
    <location>
        <begin position="403"/>
        <end position="497"/>
    </location>
</feature>
<comment type="caution">
    <text evidence="10">The sequence shown here is derived from an EMBL/GenBank/DDBJ whole genome shotgun (WGS) entry which is preliminary data.</text>
</comment>
<feature type="transmembrane region" description="Helical" evidence="8">
    <location>
        <begin position="187"/>
        <end position="210"/>
    </location>
</feature>
<sequence length="511" mass="56639">MHLPPDWMLGAVQRFGGAPAAFGLALLLFGWRRLVRFRLPAHLNRPALLTHIGLLVLMLALRPVYARVAAAHSLADPPLFWLATLWTALIPLLVLTLLLVFVPWHTLLSLARSLGLAWLYALGVTLAISLLRMMGTLAWTTSSDGFVGWVQQACFEQTRALLRHFYTTVVSNPEKHLLGTERFQIQVSWLCSGVEGLVLVALLIPLWVVFFRRELNVRRAQLVAPVALLLTWFANIVRLAILIAIGDHGHPLLADIGFHAQAGWVSLNLITLGCLLLVQRHPWFRQDGVPEAGRRVSEAVNYPVVYLLPFTLILGTSLITQALSAGFEAFYVVRLVVALAALWILRSHYLQMDWRFSSLSILAGVAVGVIWLAIRLKFKVVTPGVLITTNALTVMSRPLRLAWIATRVAAATITVPIAEELAFRGFAARRVMRVDFEHQPYRGMNWVSLLVSSVAFGAMHGRMWPAGAVTGALFWWLAKSKNRIGDAVAAHAVANALIAVVAVHLHDYSLW</sequence>
<evidence type="ECO:0000256" key="8">
    <source>
        <dbReference type="SAM" id="Phobius"/>
    </source>
</evidence>
<organism evidence="10 11">
    <name type="scientific">Terriglobus aquaticus</name>
    <dbReference type="NCBI Taxonomy" id="940139"/>
    <lineage>
        <taxon>Bacteria</taxon>
        <taxon>Pseudomonadati</taxon>
        <taxon>Acidobacteriota</taxon>
        <taxon>Terriglobia</taxon>
        <taxon>Terriglobales</taxon>
        <taxon>Acidobacteriaceae</taxon>
        <taxon>Terriglobus</taxon>
    </lineage>
</organism>
<feature type="transmembrane region" description="Helical" evidence="8">
    <location>
        <begin position="222"/>
        <end position="246"/>
    </location>
</feature>
<feature type="transmembrane region" description="Helical" evidence="8">
    <location>
        <begin position="356"/>
        <end position="374"/>
    </location>
</feature>
<dbReference type="RefSeq" id="WP_263412836.1">
    <property type="nucleotide sequence ID" value="NZ_BAABBH010000001.1"/>
</dbReference>
<feature type="transmembrane region" description="Helical" evidence="8">
    <location>
        <begin position="12"/>
        <end position="31"/>
    </location>
</feature>
<dbReference type="InterPro" id="IPR003675">
    <property type="entry name" value="Rce1/LyrA-like_dom"/>
</dbReference>
<keyword evidence="5 10" id="KW-0378">Hydrolase</keyword>
<keyword evidence="2" id="KW-1003">Cell membrane</keyword>
<protein>
    <submittedName>
        <fullName evidence="10">Exosortase E/protease, VPEID-CTERM system</fullName>
        <ecNumber evidence="10">3.4.22.-</ecNumber>
    </submittedName>
</protein>
<evidence type="ECO:0000256" key="3">
    <source>
        <dbReference type="ARBA" id="ARBA00022670"/>
    </source>
</evidence>
<evidence type="ECO:0000313" key="11">
    <source>
        <dbReference type="Proteomes" id="UP001634747"/>
    </source>
</evidence>
<evidence type="ECO:0000259" key="9">
    <source>
        <dbReference type="Pfam" id="PF02517"/>
    </source>
</evidence>
<keyword evidence="7 8" id="KW-0472">Membrane</keyword>
<feature type="transmembrane region" description="Helical" evidence="8">
    <location>
        <begin position="299"/>
        <end position="319"/>
    </location>
</feature>
<dbReference type="InterPro" id="IPR026420">
    <property type="entry name" value="Exo_VPEID"/>
</dbReference>
<feature type="transmembrane region" description="Helical" evidence="8">
    <location>
        <begin position="401"/>
        <end position="423"/>
    </location>
</feature>
<feature type="transmembrane region" description="Helical" evidence="8">
    <location>
        <begin position="43"/>
        <end position="61"/>
    </location>
</feature>
<dbReference type="InterPro" id="IPR026392">
    <property type="entry name" value="Exo/Archaeosortase_dom"/>
</dbReference>
<dbReference type="EC" id="3.4.22.-" evidence="10"/>
<dbReference type="Pfam" id="PF02517">
    <property type="entry name" value="Rce1-like"/>
    <property type="match status" value="1"/>
</dbReference>
<dbReference type="EMBL" id="JBJYXY010000001">
    <property type="protein sequence ID" value="MFN2975644.1"/>
    <property type="molecule type" value="Genomic_DNA"/>
</dbReference>
<dbReference type="NCBIfam" id="TIGR04178">
    <property type="entry name" value="exo_archaeo"/>
    <property type="match status" value="1"/>
</dbReference>
<keyword evidence="11" id="KW-1185">Reference proteome</keyword>
<dbReference type="Proteomes" id="UP001634747">
    <property type="component" value="Unassembled WGS sequence"/>
</dbReference>
<proteinExistence type="predicted"/>
<dbReference type="NCBIfam" id="TIGR04162">
    <property type="entry name" value="exo_VPEID"/>
    <property type="match status" value="1"/>
</dbReference>